<evidence type="ECO:0000256" key="2">
    <source>
        <dbReference type="ARBA" id="ARBA00022741"/>
    </source>
</evidence>
<sequence length="144" mass="15793">MKLLDILRISVISFIQFTKKYDLVSRKDSKEYTAISSQSPMVKLIGKNGKIKFVCSSSLKKGDIIEISNGEIIPCDGEIIEGYATVDESAITGESSFVIREAGGDLSKVIGGTKVMCGTIKIKITFSIKPANKKEYPFRASFKI</sequence>
<reference evidence="5 6" key="1">
    <citation type="submission" date="2024-11" db="EMBL/GenBank/DDBJ databases">
        <authorList>
            <person name="Heng Y.C."/>
            <person name="Lim A.C.H."/>
            <person name="Lee J.K.Y."/>
            <person name="Kittelmann S."/>
        </authorList>
    </citation>
    <scope>NUCLEOTIDE SEQUENCE [LARGE SCALE GENOMIC DNA]</scope>
    <source>
        <strain evidence="5 6">WILCCON 0202</strain>
    </source>
</reference>
<evidence type="ECO:0000259" key="4">
    <source>
        <dbReference type="Pfam" id="PF00122"/>
    </source>
</evidence>
<evidence type="ECO:0000256" key="3">
    <source>
        <dbReference type="ARBA" id="ARBA00022840"/>
    </source>
</evidence>
<dbReference type="Proteomes" id="UP001623661">
    <property type="component" value="Unassembled WGS sequence"/>
</dbReference>
<dbReference type="InterPro" id="IPR008250">
    <property type="entry name" value="ATPase_P-typ_transduc_dom_A_sf"/>
</dbReference>
<dbReference type="SUPFAM" id="SSF81653">
    <property type="entry name" value="Calcium ATPase, transduction domain A"/>
    <property type="match status" value="1"/>
</dbReference>
<evidence type="ECO:0000256" key="1">
    <source>
        <dbReference type="ARBA" id="ARBA00004141"/>
    </source>
</evidence>
<keyword evidence="3" id="KW-0067">ATP-binding</keyword>
<gene>
    <name evidence="5" type="ORF">ACJDUH_13485</name>
</gene>
<accession>A0ABW8TUF9</accession>
<evidence type="ECO:0000313" key="6">
    <source>
        <dbReference type="Proteomes" id="UP001623661"/>
    </source>
</evidence>
<keyword evidence="2" id="KW-0547">Nucleotide-binding</keyword>
<proteinExistence type="predicted"/>
<dbReference type="InterPro" id="IPR059000">
    <property type="entry name" value="ATPase_P-type_domA"/>
</dbReference>
<evidence type="ECO:0000313" key="5">
    <source>
        <dbReference type="EMBL" id="MFL0269105.1"/>
    </source>
</evidence>
<organism evidence="5 6">
    <name type="scientific">Candidatus Clostridium radicumherbarum</name>
    <dbReference type="NCBI Taxonomy" id="3381662"/>
    <lineage>
        <taxon>Bacteria</taxon>
        <taxon>Bacillati</taxon>
        <taxon>Bacillota</taxon>
        <taxon>Clostridia</taxon>
        <taxon>Eubacteriales</taxon>
        <taxon>Clostridiaceae</taxon>
        <taxon>Clostridium</taxon>
    </lineage>
</organism>
<dbReference type="EMBL" id="JBJHZY010000002">
    <property type="protein sequence ID" value="MFL0269105.1"/>
    <property type="molecule type" value="Genomic_DNA"/>
</dbReference>
<dbReference type="Gene3D" id="2.70.150.10">
    <property type="entry name" value="Calcium-transporting ATPase, cytoplasmic transduction domain A"/>
    <property type="match status" value="1"/>
</dbReference>
<dbReference type="InterPro" id="IPR006391">
    <property type="entry name" value="P-type_ATPase_bsu_IA"/>
</dbReference>
<comment type="subcellular location">
    <subcellularLocation>
        <location evidence="1">Membrane</location>
        <topology evidence="1">Multi-pass membrane protein</topology>
    </subcellularLocation>
</comment>
<dbReference type="Pfam" id="PF00122">
    <property type="entry name" value="E1-E2_ATPase"/>
    <property type="match status" value="1"/>
</dbReference>
<dbReference type="PANTHER" id="PTHR43743">
    <property type="entry name" value="POTASSIUM-TRANSPORTING ATPASE ATP-BINDING SUBUNIT"/>
    <property type="match status" value="1"/>
</dbReference>
<protein>
    <recommendedName>
        <fullName evidence="4">P-type ATPase A domain-containing protein</fullName>
    </recommendedName>
</protein>
<name>A0ABW8TUF9_9CLOT</name>
<keyword evidence="6" id="KW-1185">Reference proteome</keyword>
<feature type="domain" description="P-type ATPase A" evidence="4">
    <location>
        <begin position="38"/>
        <end position="125"/>
    </location>
</feature>
<dbReference type="RefSeq" id="WP_406765723.1">
    <property type="nucleotide sequence ID" value="NZ_JBJHZY010000002.1"/>
</dbReference>
<dbReference type="PANTHER" id="PTHR43743:SF1">
    <property type="entry name" value="POTASSIUM-TRANSPORTING ATPASE ATP-BINDING SUBUNIT"/>
    <property type="match status" value="1"/>
</dbReference>
<comment type="caution">
    <text evidence="5">The sequence shown here is derived from an EMBL/GenBank/DDBJ whole genome shotgun (WGS) entry which is preliminary data.</text>
</comment>